<dbReference type="OrthoDB" id="10133398at2759"/>
<dbReference type="AlphaFoldDB" id="A0A6P5EEQ6"/>
<name>A0A6P5EEQ6_ANACO</name>
<reference evidence="2" key="1">
    <citation type="journal article" date="2015" name="Nat. Genet.">
        <title>The pineapple genome and the evolution of CAM photosynthesis.</title>
        <authorList>
            <person name="Ming R."/>
            <person name="VanBuren R."/>
            <person name="Wai C.M."/>
            <person name="Tang H."/>
            <person name="Schatz M.C."/>
            <person name="Bowers J.E."/>
            <person name="Lyons E."/>
            <person name="Wang M.L."/>
            <person name="Chen J."/>
            <person name="Biggers E."/>
            <person name="Zhang J."/>
            <person name="Huang L."/>
            <person name="Zhang L."/>
            <person name="Miao W."/>
            <person name="Zhang J."/>
            <person name="Ye Z."/>
            <person name="Miao C."/>
            <person name="Lin Z."/>
            <person name="Wang H."/>
            <person name="Zhou H."/>
            <person name="Yim W.C."/>
            <person name="Priest H.D."/>
            <person name="Zheng C."/>
            <person name="Woodhouse M."/>
            <person name="Edger P.P."/>
            <person name="Guyot R."/>
            <person name="Guo H.B."/>
            <person name="Guo H."/>
            <person name="Zheng G."/>
            <person name="Singh R."/>
            <person name="Sharma A."/>
            <person name="Min X."/>
            <person name="Zheng Y."/>
            <person name="Lee H."/>
            <person name="Gurtowski J."/>
            <person name="Sedlazeck F.J."/>
            <person name="Harkess A."/>
            <person name="McKain M.R."/>
            <person name="Liao Z."/>
            <person name="Fang J."/>
            <person name="Liu J."/>
            <person name="Zhang X."/>
            <person name="Zhang Q."/>
            <person name="Hu W."/>
            <person name="Qin Y."/>
            <person name="Wang K."/>
            <person name="Chen L.Y."/>
            <person name="Shirley N."/>
            <person name="Lin Y.R."/>
            <person name="Liu L.Y."/>
            <person name="Hernandez A.G."/>
            <person name="Wright C.L."/>
            <person name="Bulone V."/>
            <person name="Tuskan G.A."/>
            <person name="Heath K."/>
            <person name="Zee F."/>
            <person name="Moore P.H."/>
            <person name="Sunkar R."/>
            <person name="Leebens-Mack J.H."/>
            <person name="Mockler T."/>
            <person name="Bennetzen J.L."/>
            <person name="Freeling M."/>
            <person name="Sankoff D."/>
            <person name="Paterson A.H."/>
            <person name="Zhu X."/>
            <person name="Yang X."/>
            <person name="Smith J.A."/>
            <person name="Cushman J.C."/>
            <person name="Paull R.E."/>
            <person name="Yu Q."/>
        </authorList>
    </citation>
    <scope>NUCLEOTIDE SEQUENCE [LARGE SCALE GENOMIC DNA]</scope>
    <source>
        <strain evidence="2">cv. F153</strain>
    </source>
</reference>
<dbReference type="InterPro" id="IPR000989">
    <property type="entry name" value="Rep"/>
</dbReference>
<dbReference type="Proteomes" id="UP000515123">
    <property type="component" value="Unplaced"/>
</dbReference>
<feature type="non-terminal residue" evidence="3">
    <location>
        <position position="1"/>
    </location>
</feature>
<organism evidence="2 3">
    <name type="scientific">Ananas comosus</name>
    <name type="common">Pineapple</name>
    <name type="synonym">Ananas ananas</name>
    <dbReference type="NCBI Taxonomy" id="4615"/>
    <lineage>
        <taxon>Eukaryota</taxon>
        <taxon>Viridiplantae</taxon>
        <taxon>Streptophyta</taxon>
        <taxon>Embryophyta</taxon>
        <taxon>Tracheophyta</taxon>
        <taxon>Spermatophyta</taxon>
        <taxon>Magnoliopsida</taxon>
        <taxon>Liliopsida</taxon>
        <taxon>Poales</taxon>
        <taxon>Bromeliaceae</taxon>
        <taxon>Bromelioideae</taxon>
        <taxon>Ananas</taxon>
    </lineage>
</organism>
<dbReference type="GO" id="GO:0006260">
    <property type="term" value="P:DNA replication"/>
    <property type="evidence" value="ECO:0007669"/>
    <property type="project" value="UniProtKB-KW"/>
</dbReference>
<dbReference type="RefSeq" id="XP_020081762.1">
    <property type="nucleotide sequence ID" value="XM_020226173.1"/>
</dbReference>
<dbReference type="Pfam" id="PF01446">
    <property type="entry name" value="Rep_1"/>
    <property type="match status" value="1"/>
</dbReference>
<reference evidence="3" key="2">
    <citation type="submission" date="2025-08" db="UniProtKB">
        <authorList>
            <consortium name="RefSeq"/>
        </authorList>
    </citation>
    <scope>IDENTIFICATION</scope>
    <source>
        <tissue evidence="3">Leaf</tissue>
    </source>
</reference>
<dbReference type="GeneID" id="109705443"/>
<evidence type="ECO:0000256" key="1">
    <source>
        <dbReference type="ARBA" id="ARBA00022705"/>
    </source>
</evidence>
<protein>
    <submittedName>
        <fullName evidence="3">Uncharacterized protein LOC109705443</fullName>
    </submittedName>
</protein>
<evidence type="ECO:0000313" key="3">
    <source>
        <dbReference type="RefSeq" id="XP_020081762.1"/>
    </source>
</evidence>
<sequence length="287" mass="33552">VDFKVGSETSIKALKAATKLKGCGQFLLFRNYYTIDQIKLEKFHVCGQHLLCPMCAGIRAARSMNRYIQRIEEIMRQNRKLKPVLITLTVKNGEDLQERFEHLTGSFKTLLQRYRDFKKKGRGFNQFCKIDGGFYTTEYTYNETTKQWHPHIHIFALLTDWIDQEELAETWHDITLDSYIVDIRRVKKTKEHGYAKAVAEVCKYALKFSDLSTEKTFQAFLTLKGKRLTGSFGSMHGVKIPESGPDEMPKEELPYLELLYRFVFGERSYYNLELTKDVKPNKRNEEG</sequence>
<accession>A0A6P5EEQ6</accession>
<keyword evidence="1" id="KW-0235">DNA replication</keyword>
<dbReference type="GO" id="GO:0003677">
    <property type="term" value="F:DNA binding"/>
    <property type="evidence" value="ECO:0007669"/>
    <property type="project" value="InterPro"/>
</dbReference>
<evidence type="ECO:0000313" key="2">
    <source>
        <dbReference type="Proteomes" id="UP000515123"/>
    </source>
</evidence>
<gene>
    <name evidence="3" type="primary">LOC109705443</name>
</gene>
<keyword evidence="2" id="KW-1185">Reference proteome</keyword>
<proteinExistence type="predicted"/>